<dbReference type="Proteomes" id="UP000461010">
    <property type="component" value="Unassembled WGS sequence"/>
</dbReference>
<dbReference type="EMBL" id="WFKK01000033">
    <property type="protein sequence ID" value="KAB7887243.1"/>
    <property type="molecule type" value="Genomic_DNA"/>
</dbReference>
<gene>
    <name evidence="6" type="ORF">GBG18_10830</name>
    <name evidence="5" type="ORF">GBG19_10925</name>
</gene>
<evidence type="ECO:0000256" key="3">
    <source>
        <dbReference type="ARBA" id="ARBA00022840"/>
    </source>
</evidence>
<evidence type="ECO:0000313" key="6">
    <source>
        <dbReference type="EMBL" id="KAB7889514.1"/>
    </source>
</evidence>
<keyword evidence="3" id="KW-0067">ATP-binding</keyword>
<dbReference type="InterPro" id="IPR003778">
    <property type="entry name" value="CT_A_B"/>
</dbReference>
<dbReference type="Proteomes" id="UP000472839">
    <property type="component" value="Unassembled WGS sequence"/>
</dbReference>
<feature type="domain" description="Carboxyltransferase" evidence="4">
    <location>
        <begin position="24"/>
        <end position="302"/>
    </location>
</feature>
<dbReference type="GO" id="GO:0016787">
    <property type="term" value="F:hydrolase activity"/>
    <property type="evidence" value="ECO:0007669"/>
    <property type="project" value="UniProtKB-KW"/>
</dbReference>
<accession>A0A6L4WQW3</accession>
<keyword evidence="2" id="KW-0378">Hydrolase</keyword>
<keyword evidence="1" id="KW-0547">Nucleotide-binding</keyword>
<keyword evidence="7" id="KW-1185">Reference proteome</keyword>
<dbReference type="Pfam" id="PF02626">
    <property type="entry name" value="CT_A_B"/>
    <property type="match status" value="1"/>
</dbReference>
<dbReference type="RefSeq" id="WP_152191010.1">
    <property type="nucleotide sequence ID" value="NZ_WFKI01000001.1"/>
</dbReference>
<evidence type="ECO:0000313" key="5">
    <source>
        <dbReference type="EMBL" id="KAB7887243.1"/>
    </source>
</evidence>
<reference evidence="7 8" key="1">
    <citation type="submission" date="2019-10" db="EMBL/GenBank/DDBJ databases">
        <title>Poseidonibacter ostreae sp. nov., isolated from the gut of the Ostrea denselamellosa.</title>
        <authorList>
            <person name="Choi A."/>
        </authorList>
    </citation>
    <scope>NUCLEOTIDE SEQUENCE [LARGE SCALE GENOMIC DNA]</scope>
    <source>
        <strain evidence="5 8">SJOD-M-33</strain>
        <strain evidence="6 7">SJOD-M-5</strain>
    </source>
</reference>
<proteinExistence type="predicted"/>
<organism evidence="5 8">
    <name type="scientific">Poseidonibacter ostreae</name>
    <dbReference type="NCBI Taxonomy" id="2654171"/>
    <lineage>
        <taxon>Bacteria</taxon>
        <taxon>Pseudomonadati</taxon>
        <taxon>Campylobacterota</taxon>
        <taxon>Epsilonproteobacteria</taxon>
        <taxon>Campylobacterales</taxon>
        <taxon>Arcobacteraceae</taxon>
        <taxon>Poseidonibacter</taxon>
    </lineage>
</organism>
<dbReference type="AlphaFoldDB" id="A0A6L4WQW3"/>
<sequence length="304" mass="34263">MSLEIINSPILALVQDKGRFSYTSIGVTNSGVMDEYAYYIANNLLGNDFDTNIIEIAFSNIIFKANKNTTIAITGAKCEFFINDIALNTWQTYNIKAGDIIKIGKILSGSRVYLSVYKGFLIEKEFGSNSTTLKENLGGLNGNKLQKGDVLDFEKFDNSSIIRLKKHYIPNYEEELTLRVVLSYQDNFFKQEEIDKFFSNTYTITNEFNRMGCKLDGNTISCDIDGIISEGIAFGAIQIPKDGKPIILLKDRQTIGGYPKIASVLSIDCFKLSQCKPLQKVKFTPILLEEAQRKVKLFYSSFIR</sequence>
<evidence type="ECO:0000259" key="4">
    <source>
        <dbReference type="SMART" id="SM00797"/>
    </source>
</evidence>
<dbReference type="PANTHER" id="PTHR43309">
    <property type="entry name" value="5-OXOPROLINASE SUBUNIT C"/>
    <property type="match status" value="1"/>
</dbReference>
<evidence type="ECO:0000313" key="8">
    <source>
        <dbReference type="Proteomes" id="UP000472839"/>
    </source>
</evidence>
<evidence type="ECO:0000256" key="1">
    <source>
        <dbReference type="ARBA" id="ARBA00022741"/>
    </source>
</evidence>
<dbReference type="PANTHER" id="PTHR43309:SF5">
    <property type="entry name" value="5-OXOPROLINASE SUBUNIT C"/>
    <property type="match status" value="1"/>
</dbReference>
<name>A0A6L4WQW3_9BACT</name>
<protein>
    <submittedName>
        <fullName evidence="5">5-oxoprolinase/urea amidolyase family protein</fullName>
    </submittedName>
</protein>
<dbReference type="SMART" id="SM00797">
    <property type="entry name" value="AHS2"/>
    <property type="match status" value="1"/>
</dbReference>
<dbReference type="NCBIfam" id="TIGR00724">
    <property type="entry name" value="urea_amlyse_rel"/>
    <property type="match status" value="1"/>
</dbReference>
<dbReference type="Gene3D" id="2.40.100.10">
    <property type="entry name" value="Cyclophilin-like"/>
    <property type="match status" value="1"/>
</dbReference>
<dbReference type="InterPro" id="IPR029000">
    <property type="entry name" value="Cyclophilin-like_dom_sf"/>
</dbReference>
<comment type="caution">
    <text evidence="5">The sequence shown here is derived from an EMBL/GenBank/DDBJ whole genome shotgun (WGS) entry which is preliminary data.</text>
</comment>
<dbReference type="EMBL" id="WFKJ01000034">
    <property type="protein sequence ID" value="KAB7889514.1"/>
    <property type="molecule type" value="Genomic_DNA"/>
</dbReference>
<evidence type="ECO:0000256" key="2">
    <source>
        <dbReference type="ARBA" id="ARBA00022801"/>
    </source>
</evidence>
<evidence type="ECO:0000313" key="7">
    <source>
        <dbReference type="Proteomes" id="UP000461010"/>
    </source>
</evidence>
<dbReference type="InterPro" id="IPR052708">
    <property type="entry name" value="PxpC"/>
</dbReference>
<dbReference type="GO" id="GO:0005524">
    <property type="term" value="F:ATP binding"/>
    <property type="evidence" value="ECO:0007669"/>
    <property type="project" value="UniProtKB-KW"/>
</dbReference>